<proteinExistence type="predicted"/>
<dbReference type="GO" id="GO:0051537">
    <property type="term" value="F:2 iron, 2 sulfur cluster binding"/>
    <property type="evidence" value="ECO:0007669"/>
    <property type="project" value="InterPro"/>
</dbReference>
<feature type="domain" description="2Fe-2S ferredoxin-type" evidence="2">
    <location>
        <begin position="28"/>
        <end position="109"/>
    </location>
</feature>
<dbReference type="Proteomes" id="UP000252086">
    <property type="component" value="Unassembled WGS sequence"/>
</dbReference>
<dbReference type="SUPFAM" id="SSF54292">
    <property type="entry name" value="2Fe-2S ferredoxin-like"/>
    <property type="match status" value="1"/>
</dbReference>
<keyword evidence="4" id="KW-1185">Reference proteome</keyword>
<reference evidence="3 4" key="1">
    <citation type="submission" date="2018-06" db="EMBL/GenBank/DDBJ databases">
        <title>Genomic Encyclopedia of Type Strains, Phase III (KMG-III): the genomes of soil and plant-associated and newly described type strains.</title>
        <authorList>
            <person name="Whitman W."/>
        </authorList>
    </citation>
    <scope>NUCLEOTIDE SEQUENCE [LARGE SCALE GENOMIC DNA]</scope>
    <source>
        <strain evidence="3 4">CECT 7732</strain>
    </source>
</reference>
<dbReference type="Gene3D" id="3.10.20.30">
    <property type="match status" value="1"/>
</dbReference>
<organism evidence="3 4">
    <name type="scientific">Marinomonas aquiplantarum</name>
    <dbReference type="NCBI Taxonomy" id="491951"/>
    <lineage>
        <taxon>Bacteria</taxon>
        <taxon>Pseudomonadati</taxon>
        <taxon>Pseudomonadota</taxon>
        <taxon>Gammaproteobacteria</taxon>
        <taxon>Oceanospirillales</taxon>
        <taxon>Oceanospirillaceae</taxon>
        <taxon>Marinomonas</taxon>
    </lineage>
</organism>
<dbReference type="AlphaFoldDB" id="A0A366D0B8"/>
<dbReference type="PROSITE" id="PS51085">
    <property type="entry name" value="2FE2S_FER_2"/>
    <property type="match status" value="1"/>
</dbReference>
<evidence type="ECO:0000313" key="3">
    <source>
        <dbReference type="EMBL" id="RBO83530.1"/>
    </source>
</evidence>
<dbReference type="NCBIfam" id="NF007985">
    <property type="entry name" value="PRK10713.1"/>
    <property type="match status" value="1"/>
</dbReference>
<dbReference type="PROSITE" id="PS00197">
    <property type="entry name" value="2FE2S_FER_1"/>
    <property type="match status" value="1"/>
</dbReference>
<evidence type="ECO:0000256" key="1">
    <source>
        <dbReference type="SAM" id="MobiDB-lite"/>
    </source>
</evidence>
<dbReference type="InterPro" id="IPR036010">
    <property type="entry name" value="2Fe-2S_ferredoxin-like_sf"/>
</dbReference>
<dbReference type="EMBL" id="QNRF01000004">
    <property type="protein sequence ID" value="RBO83530.1"/>
    <property type="molecule type" value="Genomic_DNA"/>
</dbReference>
<dbReference type="InterPro" id="IPR006058">
    <property type="entry name" value="2Fe2S_fd_BS"/>
</dbReference>
<dbReference type="RefSeq" id="WP_113874477.1">
    <property type="nucleotide sequence ID" value="NZ_QNRF01000004.1"/>
</dbReference>
<feature type="region of interest" description="Disordered" evidence="1">
    <location>
        <begin position="1"/>
        <end position="25"/>
    </location>
</feature>
<dbReference type="InterPro" id="IPR012675">
    <property type="entry name" value="Beta-grasp_dom_sf"/>
</dbReference>
<evidence type="ECO:0000259" key="2">
    <source>
        <dbReference type="PROSITE" id="PS51085"/>
    </source>
</evidence>
<dbReference type="Pfam" id="PF00111">
    <property type="entry name" value="Fer2"/>
    <property type="match status" value="1"/>
</dbReference>
<sequence length="109" mass="12330">MTSISKVAHFQPEQGEQTAPTQDKDQVHRVLLGKKQILVTEDEPLLIQLERAGIHVEYQCREGYCSSCSIKLLWGQVSYPFEPLAWVQSGYLLACCAIVKSDIEIAFFE</sequence>
<protein>
    <submittedName>
        <fullName evidence="3">Ferredoxin</fullName>
    </submittedName>
</protein>
<dbReference type="CDD" id="cd00207">
    <property type="entry name" value="fer2"/>
    <property type="match status" value="1"/>
</dbReference>
<gene>
    <name evidence="3" type="ORF">DFP76_104349</name>
</gene>
<comment type="caution">
    <text evidence="3">The sequence shown here is derived from an EMBL/GenBank/DDBJ whole genome shotgun (WGS) entry which is preliminary data.</text>
</comment>
<evidence type="ECO:0000313" key="4">
    <source>
        <dbReference type="Proteomes" id="UP000252086"/>
    </source>
</evidence>
<dbReference type="InterPro" id="IPR001041">
    <property type="entry name" value="2Fe-2S_ferredoxin-type"/>
</dbReference>
<dbReference type="OrthoDB" id="9806195at2"/>
<accession>A0A366D0B8</accession>
<name>A0A366D0B8_9GAMM</name>